<gene>
    <name evidence="2" type="ORF">DYB36_014128</name>
</gene>
<dbReference type="EMBL" id="QUSZ01006389">
    <property type="protein sequence ID" value="RHY05924.1"/>
    <property type="molecule type" value="Genomic_DNA"/>
</dbReference>
<reference evidence="2 3" key="1">
    <citation type="submission" date="2018-08" db="EMBL/GenBank/DDBJ databases">
        <title>Aphanomyces genome sequencing and annotation.</title>
        <authorList>
            <person name="Minardi D."/>
            <person name="Oidtmann B."/>
            <person name="Van Der Giezen M."/>
            <person name="Studholme D.J."/>
        </authorList>
    </citation>
    <scope>NUCLEOTIDE SEQUENCE [LARGE SCALE GENOMIC DNA]</scope>
    <source>
        <strain evidence="2 3">Kv</strain>
    </source>
</reference>
<evidence type="ECO:0000313" key="3">
    <source>
        <dbReference type="Proteomes" id="UP000265427"/>
    </source>
</evidence>
<organism evidence="2 3">
    <name type="scientific">Aphanomyces astaci</name>
    <name type="common">Crayfish plague agent</name>
    <dbReference type="NCBI Taxonomy" id="112090"/>
    <lineage>
        <taxon>Eukaryota</taxon>
        <taxon>Sar</taxon>
        <taxon>Stramenopiles</taxon>
        <taxon>Oomycota</taxon>
        <taxon>Saprolegniomycetes</taxon>
        <taxon>Saprolegniales</taxon>
        <taxon>Verrucalvaceae</taxon>
        <taxon>Aphanomyces</taxon>
    </lineage>
</organism>
<comment type="caution">
    <text evidence="2">The sequence shown here is derived from an EMBL/GenBank/DDBJ whole genome shotgun (WGS) entry which is preliminary data.</text>
</comment>
<proteinExistence type="predicted"/>
<name>A0A397AHZ9_APHAT</name>
<dbReference type="AlphaFoldDB" id="A0A397AHZ9"/>
<feature type="compositionally biased region" description="Polar residues" evidence="1">
    <location>
        <begin position="564"/>
        <end position="575"/>
    </location>
</feature>
<evidence type="ECO:0000256" key="1">
    <source>
        <dbReference type="SAM" id="MobiDB-lite"/>
    </source>
</evidence>
<feature type="non-terminal residue" evidence="2">
    <location>
        <position position="1"/>
    </location>
</feature>
<protein>
    <submittedName>
        <fullName evidence="2">Uncharacterized protein</fullName>
    </submittedName>
</protein>
<evidence type="ECO:0000313" key="2">
    <source>
        <dbReference type="EMBL" id="RHY05924.1"/>
    </source>
</evidence>
<feature type="region of interest" description="Disordered" evidence="1">
    <location>
        <begin position="530"/>
        <end position="575"/>
    </location>
</feature>
<accession>A0A397AHZ9</accession>
<dbReference type="VEuPathDB" id="FungiDB:H257_01039"/>
<sequence>NMDTLFPAPIPKKHSGMELRCTNAYVYSVLRWSGRWSDESKNRGREWMAALHHKFADDGSCTRTYNGRDLHADLARLDEVAAKVVMMRASAEKVLEDICSPTTGILAEVSSSIKHVDTAWKSARNRVPDNARAAIVSDFVKFLTDSLDVRNTSGLTQLAQAFVSNDTAMVDTFIANSVNVVVFAKAAAAVVVKHEDTTVVPSTPDGRWIRLAENVALVTKTPEPAVKRPRASLEAERTIVDEIEPKRRRLTLLEPNNDDIRPLLSAEPATSLIPSSSIHSKTHDVESFASALDRSLGKAFANKWLRVVAREPWTDWSNAFVPFLPGHSPGQVALNGEFQAFFIVHGRAMWERYFYLGTSLDPRNTMPSKRFRRLRASFGELVQSLYALEGVDVFLFLEAYTHPFWPSIVQHPIPLDTSFPSHSRALLSYFQDQCTKRWPSYQGYWAPPVEATTSPSHEYGFETFEPMACLDWMGKSSPQDKWISPNFVAKLVAEMAAKRPTFDAAQSPYVSVIQPAKALPKHWRFPRPPQSKYTWDSTTRRVIDMPPPPVADRTPVKLPRRMSVTPSKLQSLQRK</sequence>
<dbReference type="Proteomes" id="UP000265427">
    <property type="component" value="Unassembled WGS sequence"/>
</dbReference>